<comment type="subcellular location">
    <subcellularLocation>
        <location evidence="1 10">Cell membrane</location>
        <topology evidence="1 10">Multi-pass membrane protein</topology>
    </subcellularLocation>
</comment>
<keyword evidence="7 10" id="KW-0472">Membrane</keyword>
<protein>
    <recommendedName>
        <fullName evidence="10">Odorant receptor</fullName>
    </recommendedName>
</protein>
<evidence type="ECO:0000313" key="12">
    <source>
        <dbReference type="RefSeq" id="XP_052740746.1"/>
    </source>
</evidence>
<evidence type="ECO:0000256" key="10">
    <source>
        <dbReference type="RuleBase" id="RU351113"/>
    </source>
</evidence>
<evidence type="ECO:0000256" key="7">
    <source>
        <dbReference type="ARBA" id="ARBA00023136"/>
    </source>
</evidence>
<keyword evidence="2" id="KW-1003">Cell membrane</keyword>
<gene>
    <name evidence="12" type="primary">LOC112050978</name>
</gene>
<dbReference type="GeneID" id="112050978"/>
<accession>A0ABM3LNS9</accession>
<dbReference type="PANTHER" id="PTHR21137:SF35">
    <property type="entry name" value="ODORANT RECEPTOR 19A-RELATED"/>
    <property type="match status" value="1"/>
</dbReference>
<keyword evidence="8 10" id="KW-0675">Receptor</keyword>
<keyword evidence="9 10" id="KW-0807">Transducer</keyword>
<proteinExistence type="inferred from homology"/>
<evidence type="ECO:0000256" key="5">
    <source>
        <dbReference type="ARBA" id="ARBA00022725"/>
    </source>
</evidence>
<evidence type="ECO:0000256" key="8">
    <source>
        <dbReference type="ARBA" id="ARBA00023170"/>
    </source>
</evidence>
<dbReference type="Proteomes" id="UP001652582">
    <property type="component" value="Chromosome 12"/>
</dbReference>
<comment type="similarity">
    <text evidence="10">Belongs to the insect chemoreceptor superfamily. Heteromeric odorant receptor channel (TC 1.A.69) family.</text>
</comment>
<feature type="transmembrane region" description="Helical" evidence="10">
    <location>
        <begin position="191"/>
        <end position="216"/>
    </location>
</feature>
<evidence type="ECO:0000313" key="11">
    <source>
        <dbReference type="Proteomes" id="UP001652582"/>
    </source>
</evidence>
<dbReference type="InterPro" id="IPR004117">
    <property type="entry name" value="7tm6_olfct_rcpt"/>
</dbReference>
<dbReference type="Pfam" id="PF02949">
    <property type="entry name" value="7tm_6"/>
    <property type="match status" value="1"/>
</dbReference>
<evidence type="ECO:0000256" key="2">
    <source>
        <dbReference type="ARBA" id="ARBA00022475"/>
    </source>
</evidence>
<keyword evidence="11" id="KW-1185">Reference proteome</keyword>
<comment type="caution">
    <text evidence="10">Lacks conserved residue(s) required for the propagation of feature annotation.</text>
</comment>
<dbReference type="PANTHER" id="PTHR21137">
    <property type="entry name" value="ODORANT RECEPTOR"/>
    <property type="match status" value="1"/>
</dbReference>
<feature type="transmembrane region" description="Helical" evidence="10">
    <location>
        <begin position="134"/>
        <end position="152"/>
    </location>
</feature>
<organism evidence="11 12">
    <name type="scientific">Bicyclus anynana</name>
    <name type="common">Squinting bush brown butterfly</name>
    <dbReference type="NCBI Taxonomy" id="110368"/>
    <lineage>
        <taxon>Eukaryota</taxon>
        <taxon>Metazoa</taxon>
        <taxon>Ecdysozoa</taxon>
        <taxon>Arthropoda</taxon>
        <taxon>Hexapoda</taxon>
        <taxon>Insecta</taxon>
        <taxon>Pterygota</taxon>
        <taxon>Neoptera</taxon>
        <taxon>Endopterygota</taxon>
        <taxon>Lepidoptera</taxon>
        <taxon>Glossata</taxon>
        <taxon>Ditrysia</taxon>
        <taxon>Papilionoidea</taxon>
        <taxon>Nymphalidae</taxon>
        <taxon>Satyrinae</taxon>
        <taxon>Satyrini</taxon>
        <taxon>Mycalesina</taxon>
        <taxon>Bicyclus</taxon>
    </lineage>
</organism>
<name>A0ABM3LNS9_BICAN</name>
<keyword evidence="5 10" id="KW-0552">Olfaction</keyword>
<evidence type="ECO:0000256" key="4">
    <source>
        <dbReference type="ARBA" id="ARBA00022692"/>
    </source>
</evidence>
<evidence type="ECO:0000256" key="6">
    <source>
        <dbReference type="ARBA" id="ARBA00022989"/>
    </source>
</evidence>
<evidence type="ECO:0000256" key="3">
    <source>
        <dbReference type="ARBA" id="ARBA00022606"/>
    </source>
</evidence>
<sequence>MDSSTHNCNPNKTSIYFSKVGKLLTIGGLPGCVSWYESSNKPVYKYIQTCVTVLVLLSVANEVGAIFTQTNLTEKQRADMTLVSFSQPLLTSYYFIIRYYKGNVKDVLYTLCVSLKKVYNDPEVERRMIRHSTVYSMAFVMNICSAMLSYGYQGVVQAIRTDGTFVAVVTAWPDVQDKSAVANVGRIVCYLLWWLATARAMAALLFVVIMSGCLGYQYRNLQSYFNSLNDIFDVDQAGETEMAEEKYEDALKVGIQMHAETMWCTSECQIIAGFVYSGQIALNVVVLAMLLVQATHADRSFGQTCTILSTGVAMLLNTGMLMWNAGNITVEATLLPTAMYSSGWQHCQGMRSRRVRQLLVLAMSQAQRHVVIRSFGIMEVSYQAYVSIVKSSYSAFSILY</sequence>
<keyword evidence="6 10" id="KW-1133">Transmembrane helix</keyword>
<reference evidence="12" key="1">
    <citation type="submission" date="2025-08" db="UniProtKB">
        <authorList>
            <consortium name="RefSeq"/>
        </authorList>
    </citation>
    <scope>IDENTIFICATION</scope>
</reference>
<dbReference type="RefSeq" id="XP_052740746.1">
    <property type="nucleotide sequence ID" value="XM_052884786.1"/>
</dbReference>
<evidence type="ECO:0000256" key="1">
    <source>
        <dbReference type="ARBA" id="ARBA00004651"/>
    </source>
</evidence>
<evidence type="ECO:0000256" key="9">
    <source>
        <dbReference type="ARBA" id="ARBA00023224"/>
    </source>
</evidence>
<keyword evidence="3 10" id="KW-0716">Sensory transduction</keyword>
<keyword evidence="4 10" id="KW-0812">Transmembrane</keyword>